<accession>A0A1I6P656</accession>
<dbReference type="Gene3D" id="1.10.150.240">
    <property type="entry name" value="Putative phosphatase, domain 2"/>
    <property type="match status" value="1"/>
</dbReference>
<organism evidence="1 2">
    <name type="scientific">Streptomyces harbinensis</name>
    <dbReference type="NCBI Taxonomy" id="1176198"/>
    <lineage>
        <taxon>Bacteria</taxon>
        <taxon>Bacillati</taxon>
        <taxon>Actinomycetota</taxon>
        <taxon>Actinomycetes</taxon>
        <taxon>Kitasatosporales</taxon>
        <taxon>Streptomycetaceae</taxon>
        <taxon>Streptomyces</taxon>
    </lineage>
</organism>
<dbReference type="InterPro" id="IPR006439">
    <property type="entry name" value="HAD-SF_hydro_IA"/>
</dbReference>
<sequence length="225" mass="22789">MTGAVLFDMDGVLLDSRDAMLATLAGVATAALGRRVSVAELPPDAVTTPRVKVLTGLGVAEPDELCERWWDPSLATAAGTRLFPGALEGLAAIKDAGIATGLVTLQTRARLHWLLPPAALALLDVTVCREDAEPKPAPDGLLLALAELGVGPSEAVFLGDTTGDIAAARAAGITPLGAGWGYAGPAALTAAGATTVLDDADLIGPGLLDFIPCRPTTLTGTAHTR</sequence>
<proteinExistence type="predicted"/>
<dbReference type="InterPro" id="IPR023214">
    <property type="entry name" value="HAD_sf"/>
</dbReference>
<dbReference type="InterPro" id="IPR023198">
    <property type="entry name" value="PGP-like_dom2"/>
</dbReference>
<dbReference type="InterPro" id="IPR050155">
    <property type="entry name" value="HAD-like_hydrolase_sf"/>
</dbReference>
<reference evidence="2" key="1">
    <citation type="submission" date="2016-10" db="EMBL/GenBank/DDBJ databases">
        <authorList>
            <person name="Varghese N."/>
            <person name="Submissions S."/>
        </authorList>
    </citation>
    <scope>NUCLEOTIDE SEQUENCE [LARGE SCALE GENOMIC DNA]</scope>
    <source>
        <strain evidence="2">CGMCC 4.7047</strain>
    </source>
</reference>
<gene>
    <name evidence="1" type="ORF">SAMN05444716_101300</name>
</gene>
<dbReference type="InterPro" id="IPR036412">
    <property type="entry name" value="HAD-like_sf"/>
</dbReference>
<dbReference type="NCBIfam" id="TIGR01509">
    <property type="entry name" value="HAD-SF-IA-v3"/>
    <property type="match status" value="1"/>
</dbReference>
<dbReference type="PANTHER" id="PTHR43434">
    <property type="entry name" value="PHOSPHOGLYCOLATE PHOSPHATASE"/>
    <property type="match status" value="1"/>
</dbReference>
<protein>
    <submittedName>
        <fullName evidence="1">Phosphoglycolate phosphatase/AHBA synthesis associated protein</fullName>
    </submittedName>
</protein>
<dbReference type="Gene3D" id="3.40.50.1000">
    <property type="entry name" value="HAD superfamily/HAD-like"/>
    <property type="match status" value="1"/>
</dbReference>
<keyword evidence="2" id="KW-1185">Reference proteome</keyword>
<dbReference type="SFLD" id="SFLDG01129">
    <property type="entry name" value="C1.5:_HAD__Beta-PGM__Phosphata"/>
    <property type="match status" value="1"/>
</dbReference>
<dbReference type="RefSeq" id="WP_254791411.1">
    <property type="nucleotide sequence ID" value="NZ_FPAB01000001.1"/>
</dbReference>
<dbReference type="Proteomes" id="UP000198873">
    <property type="component" value="Unassembled WGS sequence"/>
</dbReference>
<dbReference type="Pfam" id="PF13419">
    <property type="entry name" value="HAD_2"/>
    <property type="match status" value="1"/>
</dbReference>
<dbReference type="SUPFAM" id="SSF56784">
    <property type="entry name" value="HAD-like"/>
    <property type="match status" value="1"/>
</dbReference>
<name>A0A1I6P656_9ACTN</name>
<dbReference type="GO" id="GO:0008967">
    <property type="term" value="F:phosphoglycolate phosphatase activity"/>
    <property type="evidence" value="ECO:0007669"/>
    <property type="project" value="TreeGrafter"/>
</dbReference>
<dbReference type="EMBL" id="FPAB01000001">
    <property type="protein sequence ID" value="SFS35669.1"/>
    <property type="molecule type" value="Genomic_DNA"/>
</dbReference>
<dbReference type="STRING" id="1176198.SAMN05444716_101300"/>
<evidence type="ECO:0000313" key="2">
    <source>
        <dbReference type="Proteomes" id="UP000198873"/>
    </source>
</evidence>
<dbReference type="GO" id="GO:0006281">
    <property type="term" value="P:DNA repair"/>
    <property type="evidence" value="ECO:0007669"/>
    <property type="project" value="TreeGrafter"/>
</dbReference>
<dbReference type="PANTHER" id="PTHR43434:SF1">
    <property type="entry name" value="PHOSPHOGLYCOLATE PHOSPHATASE"/>
    <property type="match status" value="1"/>
</dbReference>
<dbReference type="SFLD" id="SFLDS00003">
    <property type="entry name" value="Haloacid_Dehalogenase"/>
    <property type="match status" value="1"/>
</dbReference>
<dbReference type="AlphaFoldDB" id="A0A1I6P656"/>
<dbReference type="InterPro" id="IPR041492">
    <property type="entry name" value="HAD_2"/>
</dbReference>
<evidence type="ECO:0000313" key="1">
    <source>
        <dbReference type="EMBL" id="SFS35669.1"/>
    </source>
</evidence>